<dbReference type="PROSITE" id="PS51257">
    <property type="entry name" value="PROKAR_LIPOPROTEIN"/>
    <property type="match status" value="1"/>
</dbReference>
<protein>
    <submittedName>
        <fullName evidence="2">Uncharacterized protein</fullName>
    </submittedName>
</protein>
<dbReference type="STRING" id="1395513.P343_01405"/>
<keyword evidence="3" id="KW-1185">Reference proteome</keyword>
<sequence length="139" mass="15856">MNNNKLWPPVLLLLCSCFLIFSGLFLIYDRMKNISGLCIGIGGSLFSFAVIWFLQYFLYKKNPGIKKQKEIEQKDERNILITEKAKAKAFQALIVLLICVSFLTILLKASLWVTLGTVCIYLTGIVFQMVYTAKYGKEI</sequence>
<dbReference type="RefSeq" id="WP_023508599.1">
    <property type="nucleotide sequence ID" value="NZ_AWTC01000001.1"/>
</dbReference>
<keyword evidence="1" id="KW-0812">Transmembrane</keyword>
<evidence type="ECO:0000313" key="3">
    <source>
        <dbReference type="Proteomes" id="UP000018296"/>
    </source>
</evidence>
<name>V6J0L9_9BACL</name>
<dbReference type="PATRIC" id="fig|1395513.3.peg.290"/>
<dbReference type="OrthoDB" id="2194123at2"/>
<keyword evidence="1" id="KW-1133">Transmembrane helix</keyword>
<feature type="transmembrane region" description="Helical" evidence="1">
    <location>
        <begin position="89"/>
        <end position="107"/>
    </location>
</feature>
<feature type="transmembrane region" description="Helical" evidence="1">
    <location>
        <begin position="34"/>
        <end position="59"/>
    </location>
</feature>
<feature type="transmembrane region" description="Helical" evidence="1">
    <location>
        <begin position="113"/>
        <end position="133"/>
    </location>
</feature>
<comment type="caution">
    <text evidence="2">The sequence shown here is derived from an EMBL/GenBank/DDBJ whole genome shotgun (WGS) entry which is preliminary data.</text>
</comment>
<organism evidence="2 3">
    <name type="scientific">Sporolactobacillus laevolacticus DSM 442</name>
    <dbReference type="NCBI Taxonomy" id="1395513"/>
    <lineage>
        <taxon>Bacteria</taxon>
        <taxon>Bacillati</taxon>
        <taxon>Bacillota</taxon>
        <taxon>Bacilli</taxon>
        <taxon>Bacillales</taxon>
        <taxon>Sporolactobacillaceae</taxon>
        <taxon>Sporolactobacillus</taxon>
    </lineage>
</organism>
<keyword evidence="1" id="KW-0472">Membrane</keyword>
<accession>V6J0L9</accession>
<dbReference type="EMBL" id="AWTC01000001">
    <property type="protein sequence ID" value="EST13458.1"/>
    <property type="molecule type" value="Genomic_DNA"/>
</dbReference>
<reference evidence="2 3" key="1">
    <citation type="journal article" date="2013" name="Genome Announc.">
        <title>Genome Sequence of Sporolactobacillus laevolacticus DSM442, an Efficient Polymer-Grade D-Lactate Producer from Agricultural Waste Cottonseed as a Nitrogen Source.</title>
        <authorList>
            <person name="Wang H."/>
            <person name="Wang L."/>
            <person name="Ju J."/>
            <person name="Yu B."/>
            <person name="Ma Y."/>
        </authorList>
    </citation>
    <scope>NUCLEOTIDE SEQUENCE [LARGE SCALE GENOMIC DNA]</scope>
    <source>
        <strain evidence="2 3">DSM 442</strain>
    </source>
</reference>
<evidence type="ECO:0000256" key="1">
    <source>
        <dbReference type="SAM" id="Phobius"/>
    </source>
</evidence>
<proteinExistence type="predicted"/>
<dbReference type="Proteomes" id="UP000018296">
    <property type="component" value="Unassembled WGS sequence"/>
</dbReference>
<gene>
    <name evidence="2" type="ORF">P343_01405</name>
</gene>
<dbReference type="AlphaFoldDB" id="V6J0L9"/>
<evidence type="ECO:0000313" key="2">
    <source>
        <dbReference type="EMBL" id="EST13458.1"/>
    </source>
</evidence>
<feature type="transmembrane region" description="Helical" evidence="1">
    <location>
        <begin position="7"/>
        <end position="28"/>
    </location>
</feature>
<dbReference type="eggNOG" id="ENOG5032S0K">
    <property type="taxonomic scope" value="Bacteria"/>
</dbReference>